<dbReference type="PROSITE" id="PS01230">
    <property type="entry name" value="TRMA_1"/>
    <property type="match status" value="1"/>
</dbReference>
<evidence type="ECO:0000256" key="4">
    <source>
        <dbReference type="PROSITE-ProRule" id="PRU01024"/>
    </source>
</evidence>
<dbReference type="InterPro" id="IPR029063">
    <property type="entry name" value="SAM-dependent_MTases_sf"/>
</dbReference>
<keyword evidence="3 4" id="KW-0949">S-adenosyl-L-methionine</keyword>
<dbReference type="NCBIfam" id="NF002909">
    <property type="entry name" value="PRK03522.2-1"/>
    <property type="match status" value="1"/>
</dbReference>
<dbReference type="Proteomes" id="UP000671914">
    <property type="component" value="Chromosome"/>
</dbReference>
<evidence type="ECO:0000256" key="1">
    <source>
        <dbReference type="ARBA" id="ARBA00022603"/>
    </source>
</evidence>
<dbReference type="GO" id="GO:0070475">
    <property type="term" value="P:rRNA base methylation"/>
    <property type="evidence" value="ECO:0007669"/>
    <property type="project" value="TreeGrafter"/>
</dbReference>
<sequence>MQCAYFDAGECRSCTLMGVPYPEQLRGKEEALRGLLAAHEGIHWLPTVASRESGYRNKAKMVIGGTIEAPTIGLLGPGARGVDIRECGICEPGLVDVFPALARFIGLARLEPYDVPARRGELKAVLVTESAVGELMLRFVLRSEEALARIRKHLPALLAEVPRLAVVTVNLQPKPAAILEGEREIVLTESSLLRMPVGGLDLALRPQGFFQTNTAIAEALYGQAAEWAGELDPASVWDLYSGVGGFALATADGRREVLGIEVSADAVEAARAAAREAGLERVRFEAGDATEFAEQAASAPELVIVNPPRRGIGPRLAAWLEASTARYVVYSSCNAETLASDLAAMPSLVPTRVRMLDMFPQTAHFEAIALLERA</sequence>
<dbReference type="CDD" id="cd02440">
    <property type="entry name" value="AdoMet_MTases"/>
    <property type="match status" value="1"/>
</dbReference>
<keyword evidence="7" id="KW-1185">Reference proteome</keyword>
<protein>
    <submittedName>
        <fullName evidence="6">23S rRNA (Uracil(747)-C(5))-methyltransferase RlmC</fullName>
    </submittedName>
</protein>
<dbReference type="InterPro" id="IPR010280">
    <property type="entry name" value="U5_MeTrfase_fam"/>
</dbReference>
<dbReference type="PROSITE" id="PS51687">
    <property type="entry name" value="SAM_MT_RNA_M5U"/>
    <property type="match status" value="1"/>
</dbReference>
<feature type="binding site" evidence="4">
    <location>
        <position position="306"/>
    </location>
    <ligand>
        <name>S-adenosyl-L-methionine</name>
        <dbReference type="ChEBI" id="CHEBI:59789"/>
    </ligand>
</feature>
<accession>A0A975FKT1</accession>
<dbReference type="GO" id="GO:0070041">
    <property type="term" value="F:rRNA (uridine-C5-)-methyltransferase activity"/>
    <property type="evidence" value="ECO:0007669"/>
    <property type="project" value="TreeGrafter"/>
</dbReference>
<evidence type="ECO:0000313" key="7">
    <source>
        <dbReference type="Proteomes" id="UP000671914"/>
    </source>
</evidence>
<proteinExistence type="inferred from homology"/>
<feature type="active site" description="Nucleophile" evidence="4">
    <location>
        <position position="333"/>
    </location>
</feature>
<evidence type="ECO:0000313" key="6">
    <source>
        <dbReference type="EMBL" id="QTX03747.1"/>
    </source>
</evidence>
<keyword evidence="2 4" id="KW-0808">Transferase</keyword>
<evidence type="ECO:0000256" key="2">
    <source>
        <dbReference type="ARBA" id="ARBA00022679"/>
    </source>
</evidence>
<keyword evidence="1 4" id="KW-0489">Methyltransferase</keyword>
<evidence type="ECO:0000256" key="3">
    <source>
        <dbReference type="ARBA" id="ARBA00022691"/>
    </source>
</evidence>
<dbReference type="InterPro" id="IPR030391">
    <property type="entry name" value="MeTrfase_TrmA_CS"/>
</dbReference>
<dbReference type="Gene3D" id="2.40.50.1070">
    <property type="match status" value="1"/>
</dbReference>
<dbReference type="PANTHER" id="PTHR11061:SF30">
    <property type="entry name" value="TRNA (URACIL(54)-C(5))-METHYLTRANSFERASE"/>
    <property type="match status" value="1"/>
</dbReference>
<reference evidence="6" key="1">
    <citation type="submission" date="2021-03" db="EMBL/GenBank/DDBJ databases">
        <title>Agromyces archimandritus sp. nov., isolated from the cockroach Archimandrita tessellata.</title>
        <authorList>
            <person name="Guzman J."/>
            <person name="Ortuzar M."/>
            <person name="Poehlein A."/>
            <person name="Daniel R."/>
            <person name="Trujillo M."/>
            <person name="Vilcinskas A."/>
        </authorList>
    </citation>
    <scope>NUCLEOTIDE SEQUENCE</scope>
    <source>
        <strain evidence="6">G127AT</strain>
    </source>
</reference>
<name>A0A975FKT1_9MICO</name>
<feature type="binding site" evidence="4">
    <location>
        <position position="211"/>
    </location>
    <ligand>
        <name>S-adenosyl-L-methionine</name>
        <dbReference type="ChEBI" id="CHEBI:59789"/>
    </ligand>
</feature>
<dbReference type="EMBL" id="CP071696">
    <property type="protein sequence ID" value="QTX03747.1"/>
    <property type="molecule type" value="Genomic_DNA"/>
</dbReference>
<comment type="similarity">
    <text evidence="4">Belongs to the class I-like SAM-binding methyltransferase superfamily. RNA M5U methyltransferase family.</text>
</comment>
<dbReference type="PROSITE" id="PS01231">
    <property type="entry name" value="TRMA_2"/>
    <property type="match status" value="1"/>
</dbReference>
<dbReference type="RefSeq" id="WP_210896647.1">
    <property type="nucleotide sequence ID" value="NZ_CP071696.1"/>
</dbReference>
<dbReference type="Gene3D" id="3.40.50.150">
    <property type="entry name" value="Vaccinia Virus protein VP39"/>
    <property type="match status" value="1"/>
</dbReference>
<gene>
    <name evidence="6" type="primary">rlmC</name>
    <name evidence="6" type="ORF">G127AT_10435</name>
</gene>
<dbReference type="InterPro" id="IPR030390">
    <property type="entry name" value="MeTrfase_TrmA_AS"/>
</dbReference>
<dbReference type="AlphaFoldDB" id="A0A975FKT1"/>
<feature type="active site" evidence="5">
    <location>
        <position position="333"/>
    </location>
</feature>
<dbReference type="PANTHER" id="PTHR11061">
    <property type="entry name" value="RNA M5U METHYLTRANSFERASE"/>
    <property type="match status" value="1"/>
</dbReference>
<feature type="binding site" evidence="4">
    <location>
        <position position="261"/>
    </location>
    <ligand>
        <name>S-adenosyl-L-methionine</name>
        <dbReference type="ChEBI" id="CHEBI:59789"/>
    </ligand>
</feature>
<dbReference type="SUPFAM" id="SSF53335">
    <property type="entry name" value="S-adenosyl-L-methionine-dependent methyltransferases"/>
    <property type="match status" value="1"/>
</dbReference>
<dbReference type="Pfam" id="PF05958">
    <property type="entry name" value="tRNA_U5-meth_tr"/>
    <property type="match status" value="1"/>
</dbReference>
<evidence type="ECO:0000256" key="5">
    <source>
        <dbReference type="PROSITE-ProRule" id="PRU10015"/>
    </source>
</evidence>
<feature type="binding site" evidence="4">
    <location>
        <position position="240"/>
    </location>
    <ligand>
        <name>S-adenosyl-L-methionine</name>
        <dbReference type="ChEBI" id="CHEBI:59789"/>
    </ligand>
</feature>
<dbReference type="KEGG" id="aarc:G127AT_10435"/>
<organism evidence="6 7">
    <name type="scientific">Agromyces archimandritae</name>
    <dbReference type="NCBI Taxonomy" id="2781962"/>
    <lineage>
        <taxon>Bacteria</taxon>
        <taxon>Bacillati</taxon>
        <taxon>Actinomycetota</taxon>
        <taxon>Actinomycetes</taxon>
        <taxon>Micrococcales</taxon>
        <taxon>Microbacteriaceae</taxon>
        <taxon>Agromyces</taxon>
    </lineage>
</organism>